<accession>A0A7S9SUS7</accession>
<keyword evidence="1" id="KW-1133">Transmembrane helix</keyword>
<reference evidence="2" key="1">
    <citation type="submission" date="2020-08" db="EMBL/GenBank/DDBJ databases">
        <title>Bridging the membrane lipid divide: bacteria of the FCB group superphylum have the potential to synthesize archaeal ether lipids.</title>
        <authorList>
            <person name="Villanueva L."/>
            <person name="von Meijenfeldt F.A.B."/>
            <person name="Westbye A.B."/>
            <person name="Yadav S."/>
            <person name="Hopmans E.C."/>
            <person name="Dutilh B.E."/>
            <person name="Sinninghe Damste J.S."/>
        </authorList>
    </citation>
    <scope>NUCLEOTIDE SEQUENCE</scope>
    <source>
        <strain evidence="2">NIOZ-UU159</strain>
    </source>
</reference>
<organism evidence="2">
    <name type="scientific">Virus NIOZ-UU159</name>
    <dbReference type="NCBI Taxonomy" id="2763270"/>
    <lineage>
        <taxon>Viruses</taxon>
    </lineage>
</organism>
<proteinExistence type="predicted"/>
<evidence type="ECO:0000256" key="1">
    <source>
        <dbReference type="SAM" id="Phobius"/>
    </source>
</evidence>
<feature type="transmembrane region" description="Helical" evidence="1">
    <location>
        <begin position="6"/>
        <end position="22"/>
    </location>
</feature>
<gene>
    <name evidence="2" type="ORF">NIOZUU159_00221</name>
</gene>
<dbReference type="EMBL" id="MW030598">
    <property type="protein sequence ID" value="QPI16726.1"/>
    <property type="molecule type" value="Genomic_DNA"/>
</dbReference>
<keyword evidence="1" id="KW-0472">Membrane</keyword>
<sequence length="268" mass="32401">MIILTIISIIIFVIIYYYLFLTNTEKYVNNLNNDVYFMMKYEISEFLRKDKDNYINNMSDMDLHARKVKSKREYINNIVKCVYDITDKEKDLLMKCCRNADNYLENCNIYSKYINYKDLVNIKWVVACTYKNQNLQYEEGLPHTRENIIFISNSVLNYSETDLTNTMIHEKIHIYQRYNKDVFDKLIYANGYKKIDYNNKFIRSNPDTNNDIYLDNKTKNIMVCLYRNSKPTSINDVIMKNFSLEHPYEKYAYEIANNYYKDTKYKNI</sequence>
<protein>
    <submittedName>
        <fullName evidence="2">Uncharacterized protein</fullName>
    </submittedName>
</protein>
<evidence type="ECO:0000313" key="2">
    <source>
        <dbReference type="EMBL" id="QPI16726.1"/>
    </source>
</evidence>
<keyword evidence="1" id="KW-0812">Transmembrane</keyword>
<name>A0A7S9SUS7_9VIRU</name>